<sequence length="105" mass="11583">MELCDSEIYREFSCDWNETDKESEDKSDNDSEYVPDNSDSSSENTEGESACGEESAPNENSVSGTLNAGGSLKKTQEIILKNTGAVFIENQLLMFFLAVHECLTI</sequence>
<organism evidence="2 3">
    <name type="scientific">Dryococelus australis</name>
    <dbReference type="NCBI Taxonomy" id="614101"/>
    <lineage>
        <taxon>Eukaryota</taxon>
        <taxon>Metazoa</taxon>
        <taxon>Ecdysozoa</taxon>
        <taxon>Arthropoda</taxon>
        <taxon>Hexapoda</taxon>
        <taxon>Insecta</taxon>
        <taxon>Pterygota</taxon>
        <taxon>Neoptera</taxon>
        <taxon>Polyneoptera</taxon>
        <taxon>Phasmatodea</taxon>
        <taxon>Verophasmatodea</taxon>
        <taxon>Anareolatae</taxon>
        <taxon>Phasmatidae</taxon>
        <taxon>Eurycanthinae</taxon>
        <taxon>Dryococelus</taxon>
    </lineage>
</organism>
<evidence type="ECO:0000313" key="3">
    <source>
        <dbReference type="Proteomes" id="UP001159363"/>
    </source>
</evidence>
<protein>
    <submittedName>
        <fullName evidence="2">Uncharacterized protein</fullName>
    </submittedName>
</protein>
<dbReference type="EMBL" id="JARBHB010000004">
    <property type="protein sequence ID" value="KAJ8884746.1"/>
    <property type="molecule type" value="Genomic_DNA"/>
</dbReference>
<evidence type="ECO:0000256" key="1">
    <source>
        <dbReference type="SAM" id="MobiDB-lite"/>
    </source>
</evidence>
<comment type="caution">
    <text evidence="2">The sequence shown here is derived from an EMBL/GenBank/DDBJ whole genome shotgun (WGS) entry which is preliminary data.</text>
</comment>
<feature type="compositionally biased region" description="Polar residues" evidence="1">
    <location>
        <begin position="57"/>
        <end position="68"/>
    </location>
</feature>
<feature type="region of interest" description="Disordered" evidence="1">
    <location>
        <begin position="15"/>
        <end position="69"/>
    </location>
</feature>
<evidence type="ECO:0000313" key="2">
    <source>
        <dbReference type="EMBL" id="KAJ8884746.1"/>
    </source>
</evidence>
<proteinExistence type="predicted"/>
<keyword evidence="3" id="KW-1185">Reference proteome</keyword>
<accession>A0ABQ9HK66</accession>
<gene>
    <name evidence="2" type="ORF">PR048_010942</name>
</gene>
<reference evidence="2 3" key="1">
    <citation type="submission" date="2023-02" db="EMBL/GenBank/DDBJ databases">
        <title>LHISI_Scaffold_Assembly.</title>
        <authorList>
            <person name="Stuart O.P."/>
            <person name="Cleave R."/>
            <person name="Magrath M.J.L."/>
            <person name="Mikheyev A.S."/>
        </authorList>
    </citation>
    <scope>NUCLEOTIDE SEQUENCE [LARGE SCALE GENOMIC DNA]</scope>
    <source>
        <strain evidence="2">Daus_M_001</strain>
        <tissue evidence="2">Leg muscle</tissue>
    </source>
</reference>
<name>A0ABQ9HK66_9NEOP</name>
<dbReference type="Proteomes" id="UP001159363">
    <property type="component" value="Chromosome X"/>
</dbReference>
<feature type="compositionally biased region" description="Basic and acidic residues" evidence="1">
    <location>
        <begin position="15"/>
        <end position="29"/>
    </location>
</feature>